<dbReference type="Proteomes" id="UP001595817">
    <property type="component" value="Unassembled WGS sequence"/>
</dbReference>
<name>A0ABV8X396_9LACT</name>
<dbReference type="NCBIfam" id="TIGR02778">
    <property type="entry name" value="ligD_pol"/>
    <property type="match status" value="1"/>
</dbReference>
<keyword evidence="15" id="KW-0233">DNA recombination</keyword>
<evidence type="ECO:0000256" key="15">
    <source>
        <dbReference type="ARBA" id="ARBA00023172"/>
    </source>
</evidence>
<evidence type="ECO:0000256" key="5">
    <source>
        <dbReference type="ARBA" id="ARBA00022695"/>
    </source>
</evidence>
<protein>
    <recommendedName>
        <fullName evidence="2">DNA ligase (ATP)</fullName>
        <ecNumber evidence="2">6.5.1.1</ecNumber>
    </recommendedName>
    <alternativeName>
        <fullName evidence="19">NHEJ DNA polymerase</fullName>
    </alternativeName>
</protein>
<dbReference type="NCBIfam" id="NF007211">
    <property type="entry name" value="PRK09633.1"/>
    <property type="match status" value="1"/>
</dbReference>
<evidence type="ECO:0000256" key="2">
    <source>
        <dbReference type="ARBA" id="ARBA00012727"/>
    </source>
</evidence>
<keyword evidence="9" id="KW-0227">DNA damage</keyword>
<dbReference type="Gene3D" id="3.90.920.10">
    <property type="entry name" value="DNA primase, PRIM domain"/>
    <property type="match status" value="1"/>
</dbReference>
<dbReference type="Pfam" id="PF01068">
    <property type="entry name" value="DNA_ligase_A_M"/>
    <property type="match status" value="1"/>
</dbReference>
<evidence type="ECO:0000256" key="7">
    <source>
        <dbReference type="ARBA" id="ARBA00022723"/>
    </source>
</evidence>
<dbReference type="Gene3D" id="3.30.470.30">
    <property type="entry name" value="DNA ligase/mRNA capping enzyme"/>
    <property type="match status" value="1"/>
</dbReference>
<dbReference type="EC" id="6.5.1.1" evidence="2"/>
<comment type="similarity">
    <text evidence="21">In the C-terminal section; belongs to the ATP-dependent DNA ligase family.</text>
</comment>
<gene>
    <name evidence="24" type="ORF">ACFOZY_04900</name>
</gene>
<keyword evidence="4" id="KW-0808">Transferase</keyword>
<comment type="caution">
    <text evidence="24">The sequence shown here is derived from an EMBL/GenBank/DDBJ whole genome shotgun (WGS) entry which is preliminary data.</text>
</comment>
<evidence type="ECO:0000256" key="19">
    <source>
        <dbReference type="ARBA" id="ARBA00029943"/>
    </source>
</evidence>
<keyword evidence="5" id="KW-0548">Nucleotidyltransferase</keyword>
<evidence type="ECO:0000256" key="3">
    <source>
        <dbReference type="ARBA" id="ARBA00022598"/>
    </source>
</evidence>
<keyword evidence="16" id="KW-0234">DNA repair</keyword>
<dbReference type="InterPro" id="IPR016059">
    <property type="entry name" value="DNA_ligase_ATP-dep_CS"/>
</dbReference>
<dbReference type="CDD" id="cd04866">
    <property type="entry name" value="LigD_Pol_like_3"/>
    <property type="match status" value="1"/>
</dbReference>
<dbReference type="InterPro" id="IPR012310">
    <property type="entry name" value="DNA_ligase_ATP-dep_cent"/>
</dbReference>
<proteinExistence type="inferred from homology"/>
<dbReference type="Gene3D" id="2.40.50.140">
    <property type="entry name" value="Nucleic acid-binding proteins"/>
    <property type="match status" value="1"/>
</dbReference>
<evidence type="ECO:0000256" key="13">
    <source>
        <dbReference type="ARBA" id="ARBA00022932"/>
    </source>
</evidence>
<keyword evidence="14" id="KW-0238">DNA-binding</keyword>
<evidence type="ECO:0000256" key="9">
    <source>
        <dbReference type="ARBA" id="ARBA00022763"/>
    </source>
</evidence>
<dbReference type="InterPro" id="IPR052171">
    <property type="entry name" value="NHEJ_LigD"/>
</dbReference>
<dbReference type="PROSITE" id="PS00697">
    <property type="entry name" value="DNA_LIGASE_A1"/>
    <property type="match status" value="1"/>
</dbReference>
<evidence type="ECO:0000256" key="12">
    <source>
        <dbReference type="ARBA" id="ARBA00022840"/>
    </source>
</evidence>
<evidence type="ECO:0000256" key="11">
    <source>
        <dbReference type="ARBA" id="ARBA00022839"/>
    </source>
</evidence>
<dbReference type="InterPro" id="IPR014143">
    <property type="entry name" value="NHEJ_ligase_prk"/>
</dbReference>
<evidence type="ECO:0000256" key="14">
    <source>
        <dbReference type="ARBA" id="ARBA00023125"/>
    </source>
</evidence>
<evidence type="ECO:0000256" key="1">
    <source>
        <dbReference type="ARBA" id="ARBA00001936"/>
    </source>
</evidence>
<evidence type="ECO:0000256" key="21">
    <source>
        <dbReference type="ARBA" id="ARBA00049981"/>
    </source>
</evidence>
<keyword evidence="3 24" id="KW-0436">Ligase</keyword>
<keyword evidence="7" id="KW-0479">Metal-binding</keyword>
<dbReference type="NCBIfam" id="TIGR02776">
    <property type="entry name" value="NHEJ_ligase_prk"/>
    <property type="match status" value="1"/>
</dbReference>
<accession>A0ABV8X396</accession>
<keyword evidence="17" id="KW-0464">Manganese</keyword>
<keyword evidence="6" id="KW-0540">Nuclease</keyword>
<sequence>MKPMLLTAADELPSGKDWVFETKYDGFRCILNWDEDGISLISRNGKSLNEMYPEILLFCEEIKSQMLPFLPLSLDGEIVYLVNDYKSEFSKVQTRGRMRNRDVIDQHVQKFPCHYVVFDLLKIQGEEQATDSLTKRKTSLKKLFKQLGLPLKVDYLNQIKLQLVEVFTDSERLWPFVVNYGGEGVVAKSKRSIYENGKRTDRWLKVKNWRIITVALTKYDKVNSYFFGAVNKEGQWIEIVNFLHGMSDEEVKTLATLFQQNGKKTSSSIWELEPSICANVGCIDFDGTHMREPRFQSFNFEKGPLDCTWETLQRQLYPIPERVEVTHPDKPIWPEIGYTKDDYLLYLQKISSYMLPFLKDRLLTVIRYPHGVTGDVERFFQKHAPDYSPEFIQTKLVEDINYILCNDIESLLWLGNQLALEFHIPFQTIHTERPTEIVFDLDPPSVQEFTLAIEAGLRLKAILDQFGLHSFVKTSGGKGLQVYIPLTMDSFTYDETGIFTKFVCDFLVEQEPQWFTTERLKKNRGNKLYLDYVQHKEGKTIIAPYSPRGNEGGLVATPLKWEEVNSNLRPGQFPVPAVLDRVRTMGNLFKDFDYVKEKQPFGDVLDQLKEIVKHG</sequence>
<dbReference type="InterPro" id="IPR014145">
    <property type="entry name" value="LigD_pol_dom"/>
</dbReference>
<comment type="catalytic activity">
    <reaction evidence="20">
        <text>ATP + (deoxyribonucleotide)n-3'-hydroxyl + 5'-phospho-(deoxyribonucleotide)m = (deoxyribonucleotide)n+m + AMP + diphosphate.</text>
        <dbReference type="EC" id="6.5.1.1"/>
    </reaction>
</comment>
<dbReference type="PROSITE" id="PS00333">
    <property type="entry name" value="DNA_LIGASE_A2"/>
    <property type="match status" value="1"/>
</dbReference>
<comment type="cofactor">
    <cofactor evidence="1">
        <name>Mn(2+)</name>
        <dbReference type="ChEBI" id="CHEBI:29035"/>
    </cofactor>
</comment>
<dbReference type="CDD" id="cd07906">
    <property type="entry name" value="Adenylation_DNA_ligase_LigD_LigC"/>
    <property type="match status" value="1"/>
</dbReference>
<organism evidence="24 25">
    <name type="scientific">Chungangia koreensis</name>
    <dbReference type="NCBI Taxonomy" id="752657"/>
    <lineage>
        <taxon>Bacteria</taxon>
        <taxon>Bacillati</taxon>
        <taxon>Bacillota</taxon>
        <taxon>Bacilli</taxon>
        <taxon>Lactobacillales</taxon>
        <taxon>Chungangia</taxon>
    </lineage>
</organism>
<evidence type="ECO:0000256" key="20">
    <source>
        <dbReference type="ARBA" id="ARBA00034003"/>
    </source>
</evidence>
<keyword evidence="18" id="KW-0511">Multifunctional enzyme</keyword>
<keyword evidence="13" id="KW-0239">DNA-directed DNA polymerase</keyword>
<dbReference type="EMBL" id="JBHSEC010000005">
    <property type="protein sequence ID" value="MFC4409773.1"/>
    <property type="molecule type" value="Genomic_DNA"/>
</dbReference>
<evidence type="ECO:0000313" key="25">
    <source>
        <dbReference type="Proteomes" id="UP001595817"/>
    </source>
</evidence>
<reference evidence="25" key="1">
    <citation type="journal article" date="2019" name="Int. J. Syst. Evol. Microbiol.">
        <title>The Global Catalogue of Microorganisms (GCM) 10K type strain sequencing project: providing services to taxonomists for standard genome sequencing and annotation.</title>
        <authorList>
            <consortium name="The Broad Institute Genomics Platform"/>
            <consortium name="The Broad Institute Genome Sequencing Center for Infectious Disease"/>
            <person name="Wu L."/>
            <person name="Ma J."/>
        </authorList>
    </citation>
    <scope>NUCLEOTIDE SEQUENCE [LARGE SCALE GENOMIC DNA]</scope>
    <source>
        <strain evidence="25">CCUG 59778</strain>
    </source>
</reference>
<dbReference type="Pfam" id="PF21686">
    <property type="entry name" value="LigD_Prim-Pol"/>
    <property type="match status" value="1"/>
</dbReference>
<dbReference type="SUPFAM" id="SSF56091">
    <property type="entry name" value="DNA ligase/mRNA capping enzyme, catalytic domain"/>
    <property type="match status" value="1"/>
</dbReference>
<keyword evidence="25" id="KW-1185">Reference proteome</keyword>
<evidence type="ECO:0000256" key="16">
    <source>
        <dbReference type="ARBA" id="ARBA00023204"/>
    </source>
</evidence>
<evidence type="ECO:0000256" key="6">
    <source>
        <dbReference type="ARBA" id="ARBA00022722"/>
    </source>
</evidence>
<evidence type="ECO:0000256" key="22">
    <source>
        <dbReference type="ARBA" id="ARBA00049990"/>
    </source>
</evidence>
<dbReference type="InterPro" id="IPR012340">
    <property type="entry name" value="NA-bd_OB-fold"/>
</dbReference>
<dbReference type="InterPro" id="IPR033652">
    <property type="entry name" value="LigD_Pol-like_3"/>
</dbReference>
<dbReference type="PANTHER" id="PTHR42705:SF2">
    <property type="entry name" value="BIFUNCTIONAL NON-HOMOLOGOUS END JOINING PROTEIN LIGD"/>
    <property type="match status" value="1"/>
</dbReference>
<evidence type="ECO:0000256" key="17">
    <source>
        <dbReference type="ARBA" id="ARBA00023211"/>
    </source>
</evidence>
<evidence type="ECO:0000259" key="23">
    <source>
        <dbReference type="PROSITE" id="PS50160"/>
    </source>
</evidence>
<dbReference type="PROSITE" id="PS50160">
    <property type="entry name" value="DNA_LIGASE_A3"/>
    <property type="match status" value="1"/>
</dbReference>
<feature type="domain" description="ATP-dependent DNA ligase family profile" evidence="23">
    <location>
        <begin position="106"/>
        <end position="235"/>
    </location>
</feature>
<evidence type="ECO:0000256" key="4">
    <source>
        <dbReference type="ARBA" id="ARBA00022679"/>
    </source>
</evidence>
<comment type="similarity">
    <text evidence="22">In the N-terminal section; belongs to the LigD polymerase family.</text>
</comment>
<dbReference type="InterPro" id="IPR014146">
    <property type="entry name" value="LigD_ligase_dom"/>
</dbReference>
<keyword evidence="12" id="KW-0067">ATP-binding</keyword>
<dbReference type="NCBIfam" id="TIGR02779">
    <property type="entry name" value="NHEJ_ligase_lig"/>
    <property type="match status" value="1"/>
</dbReference>
<keyword evidence="11" id="KW-0269">Exonuclease</keyword>
<evidence type="ECO:0000313" key="24">
    <source>
        <dbReference type="EMBL" id="MFC4409773.1"/>
    </source>
</evidence>
<evidence type="ECO:0000256" key="18">
    <source>
        <dbReference type="ARBA" id="ARBA00023268"/>
    </source>
</evidence>
<evidence type="ECO:0000256" key="10">
    <source>
        <dbReference type="ARBA" id="ARBA00022801"/>
    </source>
</evidence>
<keyword evidence="8" id="KW-0547">Nucleotide-binding</keyword>
<keyword evidence="10" id="KW-0378">Hydrolase</keyword>
<dbReference type="RefSeq" id="WP_378152889.1">
    <property type="nucleotide sequence ID" value="NZ_JBHSEC010000005.1"/>
</dbReference>
<dbReference type="GO" id="GO:0003910">
    <property type="term" value="F:DNA ligase (ATP) activity"/>
    <property type="evidence" value="ECO:0007669"/>
    <property type="project" value="UniProtKB-EC"/>
</dbReference>
<dbReference type="PANTHER" id="PTHR42705">
    <property type="entry name" value="BIFUNCTIONAL NON-HOMOLOGOUS END JOINING PROTEIN LIGD"/>
    <property type="match status" value="1"/>
</dbReference>
<evidence type="ECO:0000256" key="8">
    <source>
        <dbReference type="ARBA" id="ARBA00022741"/>
    </source>
</evidence>